<name>A0A1F4VZF4_UNCKA</name>
<evidence type="ECO:0000256" key="5">
    <source>
        <dbReference type="ARBA" id="ARBA00022917"/>
    </source>
</evidence>
<dbReference type="PANTHER" id="PTHR11956">
    <property type="entry name" value="ARGINYL-TRNA SYNTHETASE"/>
    <property type="match status" value="1"/>
</dbReference>
<dbReference type="Pfam" id="PF00750">
    <property type="entry name" value="tRNA-synt_1d"/>
    <property type="match status" value="1"/>
</dbReference>
<dbReference type="NCBIfam" id="TIGR00456">
    <property type="entry name" value="argS"/>
    <property type="match status" value="1"/>
</dbReference>
<keyword evidence="2 8" id="KW-0436">Ligase</keyword>
<dbReference type="EC" id="6.1.1.19" evidence="8"/>
<keyword evidence="4 8" id="KW-0067">ATP-binding</keyword>
<comment type="caution">
    <text evidence="8">Lacks conserved residue(s) required for the propagation of feature annotation.</text>
</comment>
<dbReference type="SMART" id="SM00836">
    <property type="entry name" value="DALR_1"/>
    <property type="match status" value="1"/>
</dbReference>
<dbReference type="Pfam" id="PF03485">
    <property type="entry name" value="Arg_tRNA_synt_N"/>
    <property type="match status" value="1"/>
</dbReference>
<evidence type="ECO:0000259" key="11">
    <source>
        <dbReference type="SMART" id="SM01016"/>
    </source>
</evidence>
<evidence type="ECO:0000256" key="9">
    <source>
        <dbReference type="RuleBase" id="RU363038"/>
    </source>
</evidence>
<dbReference type="SUPFAM" id="SSF55190">
    <property type="entry name" value="Arginyl-tRNA synthetase (ArgRS), N-terminal 'additional' domain"/>
    <property type="match status" value="1"/>
</dbReference>
<dbReference type="SMART" id="SM01016">
    <property type="entry name" value="Arg_tRNA_synt_N"/>
    <property type="match status" value="1"/>
</dbReference>
<comment type="catalytic activity">
    <reaction evidence="7 8">
        <text>tRNA(Arg) + L-arginine + ATP = L-arginyl-tRNA(Arg) + AMP + diphosphate</text>
        <dbReference type="Rhea" id="RHEA:20301"/>
        <dbReference type="Rhea" id="RHEA-COMP:9658"/>
        <dbReference type="Rhea" id="RHEA-COMP:9673"/>
        <dbReference type="ChEBI" id="CHEBI:30616"/>
        <dbReference type="ChEBI" id="CHEBI:32682"/>
        <dbReference type="ChEBI" id="CHEBI:33019"/>
        <dbReference type="ChEBI" id="CHEBI:78442"/>
        <dbReference type="ChEBI" id="CHEBI:78513"/>
        <dbReference type="ChEBI" id="CHEBI:456215"/>
        <dbReference type="EC" id="6.1.1.19"/>
    </reaction>
</comment>
<dbReference type="GO" id="GO:0005737">
    <property type="term" value="C:cytoplasm"/>
    <property type="evidence" value="ECO:0007669"/>
    <property type="project" value="UniProtKB-SubCell"/>
</dbReference>
<dbReference type="GO" id="GO:0005524">
    <property type="term" value="F:ATP binding"/>
    <property type="evidence" value="ECO:0007669"/>
    <property type="project" value="UniProtKB-UniRule"/>
</dbReference>
<evidence type="ECO:0000259" key="10">
    <source>
        <dbReference type="SMART" id="SM00836"/>
    </source>
</evidence>
<dbReference type="Gene3D" id="3.30.1360.70">
    <property type="entry name" value="Arginyl tRNA synthetase N-terminal domain"/>
    <property type="match status" value="1"/>
</dbReference>
<gene>
    <name evidence="8" type="primary">argS</name>
    <name evidence="12" type="ORF">A2399_01120</name>
</gene>
<dbReference type="PRINTS" id="PR01038">
    <property type="entry name" value="TRNASYNTHARG"/>
</dbReference>
<dbReference type="InterPro" id="IPR009080">
    <property type="entry name" value="tRNAsynth_Ia_anticodon-bd"/>
</dbReference>
<dbReference type="SUPFAM" id="SSF52374">
    <property type="entry name" value="Nucleotidylyl transferase"/>
    <property type="match status" value="1"/>
</dbReference>
<dbReference type="InterPro" id="IPR005148">
    <property type="entry name" value="Arg-tRNA-synth_N"/>
</dbReference>
<sequence length="591" mass="67450">MENRKSGINKTAQDLISKAVHKLYGLDKLTISVDVPENGSFGDYSTNISFVIAKTLDRIPFEIATEVAHELSSENPKIEFEGTLYSIFEKIEPHAPGFVNFTLSDKFLFHNTMDINLLNETYGSSDFGKGRKVIVEYSQPNTNKPQHIGHARNNFIGSSLSKILAFCGYDVVKTNYVGDIGIHICKSMLMYIKHGNDGLPDKKSDHFVGDFYTMYEKEFEKNPGIEKEAQDLLRRWESGDKEVRAVWEKMNSWVYEGWKKTYSDQKVEFDVWEHESEKIDVGKEIALLSLEKGLAEKDETGAIIARLEKYGLPDKVLLRSDGTSVYSTKELQLAKDSFEKYKFDKRLYVVDVRQSDYFKQLFKIIELLGFDWSDRLVHIAYGMVSLPQGKMSSRTGLVVNADDVLEDLTSLEEEEIRNSIKMPKIVRETAEKVALAAFKYGMLKVDTKQDVIFNYEHVTKFEGNTGPYLLYTYARARSVLEKGGFEIEGGKFKYESIPKEFSMHLKERALASVLVHFPEYVLKSAGEYAPNQIANYAYEIAQNFNSFYGELPILDASPESLKKFRLYLTHATMVVLKQSLSLLGIEVVEKM</sequence>
<reference evidence="12 13" key="1">
    <citation type="journal article" date="2016" name="Nat. Commun.">
        <title>Thousands of microbial genomes shed light on interconnected biogeochemical processes in an aquifer system.</title>
        <authorList>
            <person name="Anantharaman K."/>
            <person name="Brown C.T."/>
            <person name="Hug L.A."/>
            <person name="Sharon I."/>
            <person name="Castelle C.J."/>
            <person name="Probst A.J."/>
            <person name="Thomas B.C."/>
            <person name="Singh A."/>
            <person name="Wilkins M.J."/>
            <person name="Karaoz U."/>
            <person name="Brodie E.L."/>
            <person name="Williams K.H."/>
            <person name="Hubbard S.S."/>
            <person name="Banfield J.F."/>
        </authorList>
    </citation>
    <scope>NUCLEOTIDE SEQUENCE [LARGE SCALE GENOMIC DNA]</scope>
</reference>
<keyword evidence="6 8" id="KW-0030">Aminoacyl-tRNA synthetase</keyword>
<evidence type="ECO:0000313" key="13">
    <source>
        <dbReference type="Proteomes" id="UP000177955"/>
    </source>
</evidence>
<dbReference type="HAMAP" id="MF_00123">
    <property type="entry name" value="Arg_tRNA_synth"/>
    <property type="match status" value="1"/>
</dbReference>
<dbReference type="PANTHER" id="PTHR11956:SF5">
    <property type="entry name" value="ARGININE--TRNA LIGASE, CYTOPLASMIC"/>
    <property type="match status" value="1"/>
</dbReference>
<dbReference type="EMBL" id="MEVV01000023">
    <property type="protein sequence ID" value="OGC62567.1"/>
    <property type="molecule type" value="Genomic_DNA"/>
</dbReference>
<dbReference type="Gene3D" id="1.10.730.10">
    <property type="entry name" value="Isoleucyl-tRNA Synthetase, Domain 1"/>
    <property type="match status" value="1"/>
</dbReference>
<evidence type="ECO:0000256" key="6">
    <source>
        <dbReference type="ARBA" id="ARBA00023146"/>
    </source>
</evidence>
<dbReference type="GO" id="GO:0006420">
    <property type="term" value="P:arginyl-tRNA aminoacylation"/>
    <property type="evidence" value="ECO:0007669"/>
    <property type="project" value="UniProtKB-UniRule"/>
</dbReference>
<feature type="domain" description="DALR anticodon binding" evidence="10">
    <location>
        <begin position="469"/>
        <end position="591"/>
    </location>
</feature>
<dbReference type="SUPFAM" id="SSF47323">
    <property type="entry name" value="Anticodon-binding domain of a subclass of class I aminoacyl-tRNA synthetases"/>
    <property type="match status" value="1"/>
</dbReference>
<dbReference type="FunFam" id="1.10.730.10:FF:000006">
    <property type="entry name" value="Arginyl-tRNA synthetase 2, mitochondrial"/>
    <property type="match status" value="1"/>
</dbReference>
<evidence type="ECO:0000256" key="3">
    <source>
        <dbReference type="ARBA" id="ARBA00022741"/>
    </source>
</evidence>
<evidence type="ECO:0000256" key="2">
    <source>
        <dbReference type="ARBA" id="ARBA00022598"/>
    </source>
</evidence>
<evidence type="ECO:0000256" key="8">
    <source>
        <dbReference type="HAMAP-Rule" id="MF_00123"/>
    </source>
</evidence>
<comment type="similarity">
    <text evidence="1 8 9">Belongs to the class-I aminoacyl-tRNA synthetase family.</text>
</comment>
<dbReference type="GO" id="GO:0004814">
    <property type="term" value="F:arginine-tRNA ligase activity"/>
    <property type="evidence" value="ECO:0007669"/>
    <property type="project" value="UniProtKB-UniRule"/>
</dbReference>
<evidence type="ECO:0000313" key="12">
    <source>
        <dbReference type="EMBL" id="OGC62567.1"/>
    </source>
</evidence>
<dbReference type="InterPro" id="IPR036695">
    <property type="entry name" value="Arg-tRNA-synth_N_sf"/>
</dbReference>
<protein>
    <recommendedName>
        <fullName evidence="8">Arginine--tRNA ligase</fullName>
        <ecNumber evidence="8">6.1.1.19</ecNumber>
    </recommendedName>
    <alternativeName>
        <fullName evidence="8">Arginyl-tRNA synthetase</fullName>
        <shortName evidence="8">ArgRS</shortName>
    </alternativeName>
</protein>
<dbReference type="Gene3D" id="3.40.50.620">
    <property type="entry name" value="HUPs"/>
    <property type="match status" value="1"/>
</dbReference>
<keyword evidence="5 8" id="KW-0648">Protein biosynthesis</keyword>
<keyword evidence="3 8" id="KW-0547">Nucleotide-binding</keyword>
<feature type="domain" description="Arginyl tRNA synthetase N-terminal" evidence="11">
    <location>
        <begin position="10"/>
        <end position="103"/>
    </location>
</feature>
<evidence type="ECO:0000256" key="4">
    <source>
        <dbReference type="ARBA" id="ARBA00022840"/>
    </source>
</evidence>
<comment type="subcellular location">
    <subcellularLocation>
        <location evidence="8">Cytoplasm</location>
    </subcellularLocation>
</comment>
<evidence type="ECO:0000256" key="1">
    <source>
        <dbReference type="ARBA" id="ARBA00005594"/>
    </source>
</evidence>
<proteinExistence type="inferred from homology"/>
<dbReference type="Proteomes" id="UP000177955">
    <property type="component" value="Unassembled WGS sequence"/>
</dbReference>
<dbReference type="AlphaFoldDB" id="A0A1F4VZF4"/>
<accession>A0A1F4VZF4</accession>
<organism evidence="12 13">
    <name type="scientific">candidate division WWE3 bacterium RIFOXYB1_FULL_42_27</name>
    <dbReference type="NCBI Taxonomy" id="1802638"/>
    <lineage>
        <taxon>Bacteria</taxon>
        <taxon>Katanobacteria</taxon>
    </lineage>
</organism>
<comment type="subunit">
    <text evidence="8">Monomer.</text>
</comment>
<dbReference type="InterPro" id="IPR035684">
    <property type="entry name" value="ArgRS_core"/>
</dbReference>
<dbReference type="Pfam" id="PF05746">
    <property type="entry name" value="DALR_1"/>
    <property type="match status" value="1"/>
</dbReference>
<keyword evidence="8" id="KW-0963">Cytoplasm</keyword>
<dbReference type="InterPro" id="IPR001278">
    <property type="entry name" value="Arg-tRNA-ligase"/>
</dbReference>
<comment type="caution">
    <text evidence="12">The sequence shown here is derived from an EMBL/GenBank/DDBJ whole genome shotgun (WGS) entry which is preliminary data.</text>
</comment>
<dbReference type="InterPro" id="IPR014729">
    <property type="entry name" value="Rossmann-like_a/b/a_fold"/>
</dbReference>
<evidence type="ECO:0000256" key="7">
    <source>
        <dbReference type="ARBA" id="ARBA00049339"/>
    </source>
</evidence>
<dbReference type="InterPro" id="IPR008909">
    <property type="entry name" value="DALR_anticod-bd"/>
</dbReference>